<keyword evidence="4" id="KW-1185">Reference proteome</keyword>
<evidence type="ECO:0000256" key="2">
    <source>
        <dbReference type="SAM" id="Phobius"/>
    </source>
</evidence>
<gene>
    <name evidence="3" type="ORF">C8E97_4836</name>
</gene>
<proteinExistence type="predicted"/>
<sequence length="313" mass="32171">MSRSESDRPLEWARRAQDGQRFNRALDRLRRSRDLSFQAVSNNAGRQRLPKSTAHMMCTRDTLPTRAAQVEAFVRACGEPPGDVAAWLAEWRRIDERERRLRTEHRIAGKSRRHTAHHPAGAPIPVGADAGVDADDRAVAGTAVDADVQAVAGADVQAMAGVAVGAAGVTAGVTADAPVGPAVDVVHGAAVGPMDSARGSTAEAGASRRVAPAVPAPAAGPDDEPRPAAAPPTRRAVRAVLGGITAALVVAAVIAVGMAPADPAGRGRAVVDALVPDLAVSLALVGVVRPQPGRPAEGFARCEDPDVPPGSSR</sequence>
<evidence type="ECO:0000256" key="1">
    <source>
        <dbReference type="SAM" id="MobiDB-lite"/>
    </source>
</evidence>
<evidence type="ECO:0000313" key="3">
    <source>
        <dbReference type="EMBL" id="RKT56147.1"/>
    </source>
</evidence>
<evidence type="ECO:0000313" key="4">
    <source>
        <dbReference type="Proteomes" id="UP000282084"/>
    </source>
</evidence>
<dbReference type="EMBL" id="RBXO01000001">
    <property type="protein sequence ID" value="RKT56147.1"/>
    <property type="molecule type" value="Genomic_DNA"/>
</dbReference>
<evidence type="ECO:0008006" key="5">
    <source>
        <dbReference type="Google" id="ProtNLM"/>
    </source>
</evidence>
<reference evidence="3 4" key="1">
    <citation type="submission" date="2018-10" db="EMBL/GenBank/DDBJ databases">
        <title>Sequencing the genomes of 1000 actinobacteria strains.</title>
        <authorList>
            <person name="Klenk H.-P."/>
        </authorList>
    </citation>
    <scope>NUCLEOTIDE SEQUENCE [LARGE SCALE GENOMIC DNA]</scope>
    <source>
        <strain evidence="3 4">DSM 43800</strain>
    </source>
</reference>
<dbReference type="AlphaFoldDB" id="A0A495W521"/>
<keyword evidence="2" id="KW-0472">Membrane</keyword>
<feature type="region of interest" description="Disordered" evidence="1">
    <location>
        <begin position="194"/>
        <end position="233"/>
    </location>
</feature>
<feature type="region of interest" description="Disordered" evidence="1">
    <location>
        <begin position="293"/>
        <end position="313"/>
    </location>
</feature>
<keyword evidence="2" id="KW-1133">Transmembrane helix</keyword>
<name>A0A495W521_9PSEU</name>
<dbReference type="OrthoDB" id="3694627at2"/>
<protein>
    <recommendedName>
        <fullName evidence="5">Helix-turn-helix protein</fullName>
    </recommendedName>
</protein>
<keyword evidence="2" id="KW-0812">Transmembrane</keyword>
<feature type="compositionally biased region" description="Low complexity" evidence="1">
    <location>
        <begin position="204"/>
        <end position="220"/>
    </location>
</feature>
<organism evidence="3 4">
    <name type="scientific">Saccharothrix australiensis</name>
    <dbReference type="NCBI Taxonomy" id="2072"/>
    <lineage>
        <taxon>Bacteria</taxon>
        <taxon>Bacillati</taxon>
        <taxon>Actinomycetota</taxon>
        <taxon>Actinomycetes</taxon>
        <taxon>Pseudonocardiales</taxon>
        <taxon>Pseudonocardiaceae</taxon>
        <taxon>Saccharothrix</taxon>
    </lineage>
</organism>
<comment type="caution">
    <text evidence="3">The sequence shown here is derived from an EMBL/GenBank/DDBJ whole genome shotgun (WGS) entry which is preliminary data.</text>
</comment>
<feature type="transmembrane region" description="Helical" evidence="2">
    <location>
        <begin position="236"/>
        <end position="257"/>
    </location>
</feature>
<dbReference type="Proteomes" id="UP000282084">
    <property type="component" value="Unassembled WGS sequence"/>
</dbReference>
<dbReference type="RefSeq" id="WP_121007758.1">
    <property type="nucleotide sequence ID" value="NZ_RBXO01000001.1"/>
</dbReference>
<accession>A0A495W521</accession>